<dbReference type="GO" id="GO:0005886">
    <property type="term" value="C:plasma membrane"/>
    <property type="evidence" value="ECO:0007669"/>
    <property type="project" value="UniProtKB-SubCell"/>
</dbReference>
<organism evidence="10 11">
    <name type="scientific">Nocardia mexicana</name>
    <dbReference type="NCBI Taxonomy" id="279262"/>
    <lineage>
        <taxon>Bacteria</taxon>
        <taxon>Bacillati</taxon>
        <taxon>Actinomycetota</taxon>
        <taxon>Actinomycetes</taxon>
        <taxon>Mycobacteriales</taxon>
        <taxon>Nocardiaceae</taxon>
        <taxon>Nocardia</taxon>
    </lineage>
</organism>
<feature type="transmembrane region" description="Helical" evidence="8">
    <location>
        <begin position="64"/>
        <end position="82"/>
    </location>
</feature>
<feature type="transmembrane region" description="Helical" evidence="8">
    <location>
        <begin position="501"/>
        <end position="525"/>
    </location>
</feature>
<name>A0A370H6L5_9NOCA</name>
<accession>A0A370H6L5</accession>
<evidence type="ECO:0000256" key="2">
    <source>
        <dbReference type="ARBA" id="ARBA00022475"/>
    </source>
</evidence>
<feature type="region of interest" description="Disordered" evidence="7">
    <location>
        <begin position="262"/>
        <end position="331"/>
    </location>
</feature>
<proteinExistence type="inferred from homology"/>
<comment type="caution">
    <text evidence="10">The sequence shown here is derived from an EMBL/GenBank/DDBJ whole genome shotgun (WGS) entry which is preliminary data.</text>
</comment>
<feature type="transmembrane region" description="Helical" evidence="8">
    <location>
        <begin position="471"/>
        <end position="489"/>
    </location>
</feature>
<keyword evidence="5 8" id="KW-0472">Membrane</keyword>
<feature type="transmembrane region" description="Helical" evidence="8">
    <location>
        <begin position="114"/>
        <end position="131"/>
    </location>
</feature>
<keyword evidence="4 8" id="KW-1133">Transmembrane helix</keyword>
<evidence type="ECO:0000256" key="1">
    <source>
        <dbReference type="ARBA" id="ARBA00004651"/>
    </source>
</evidence>
<evidence type="ECO:0000256" key="7">
    <source>
        <dbReference type="SAM" id="MobiDB-lite"/>
    </source>
</evidence>
<protein>
    <submittedName>
        <fullName evidence="10">Fusaric acid resistance family protein</fullName>
    </submittedName>
</protein>
<dbReference type="Proteomes" id="UP000255355">
    <property type="component" value="Unassembled WGS sequence"/>
</dbReference>
<evidence type="ECO:0000259" key="9">
    <source>
        <dbReference type="Pfam" id="PF13515"/>
    </source>
</evidence>
<feature type="domain" description="Integral membrane bound transporter" evidence="9">
    <location>
        <begin position="458"/>
        <end position="582"/>
    </location>
</feature>
<dbReference type="Pfam" id="PF13515">
    <property type="entry name" value="FUSC_2"/>
    <property type="match status" value="1"/>
</dbReference>
<feature type="region of interest" description="Disordered" evidence="7">
    <location>
        <begin position="343"/>
        <end position="383"/>
    </location>
</feature>
<sequence length="672" mass="70279">MSSPAQRQHGPAVRGYGRVRRTMPLRGTFRLRPVADTWRWSALSALIAIGVPEVVLLAVGHLELAFYTCAGGLCALYAHGLPYAARARALAWVVAGMVAGTGVALATAALTESAAVRVAVIALLAGVFKVVCDATRIGPPGNVILTFVTATAAFLPTRLTDLPWHLTLVLAGGVLAWLVCLAPSLIRPHGPERRAVARALESTARLLSADDPAAPRLRYETAAAVQAAWHALRLVPARTTARAAELEALAHLVVRAESLAAAAHRHPPGSLRTSAPRSGEAAAFEDSHAVAPRPDRAVAHDSSHAGTPRTDTAGAAGGTSGKGASVFPPSLRRAVGRNLAARCGSRPDACRDDEGRPSLDVPGRAPGDVPGRATGSRAGVSQSNPAEVLEGWAGALRGGHPVPVVDRVAGEDAEVLGLAVERAADRRDRGLRRVARAFAPSSPLFPIGARVAIGSAAAGWASMALGVDRPYWAVVTAAAVYVANTALTWQRAVQRVLGNLGGVLLFTALVPLLRSAAVLVLVALACQLVVEATISRNYALATVFVTPMALVMTEFALRHPARELVADRWLDTCVGAAVGMLVCLAIPNRRVTGRVDAALRTVDAAMVQARTPDGRLAARERLAAALIELREASDTASGEWWSAPVPQERVVAAERTGHRLLAELSPRPVTVR</sequence>
<feature type="transmembrane region" description="Helical" evidence="8">
    <location>
        <begin position="537"/>
        <end position="557"/>
    </location>
</feature>
<evidence type="ECO:0000256" key="6">
    <source>
        <dbReference type="ARBA" id="ARBA00043993"/>
    </source>
</evidence>
<dbReference type="PANTHER" id="PTHR30509">
    <property type="entry name" value="P-HYDROXYBENZOIC ACID EFFLUX PUMP SUBUNIT-RELATED"/>
    <property type="match status" value="1"/>
</dbReference>
<keyword evidence="3 8" id="KW-0812">Transmembrane</keyword>
<dbReference type="STRING" id="1210089.GCA_001613165_01261"/>
<evidence type="ECO:0000256" key="4">
    <source>
        <dbReference type="ARBA" id="ARBA00022989"/>
    </source>
</evidence>
<feature type="compositionally biased region" description="Basic and acidic residues" evidence="7">
    <location>
        <begin position="348"/>
        <end position="357"/>
    </location>
</feature>
<evidence type="ECO:0000256" key="8">
    <source>
        <dbReference type="SAM" id="Phobius"/>
    </source>
</evidence>
<feature type="transmembrane region" description="Helical" evidence="8">
    <location>
        <begin position="40"/>
        <end position="58"/>
    </location>
</feature>
<evidence type="ECO:0000256" key="5">
    <source>
        <dbReference type="ARBA" id="ARBA00023136"/>
    </source>
</evidence>
<evidence type="ECO:0000313" key="10">
    <source>
        <dbReference type="EMBL" id="RDI51741.1"/>
    </source>
</evidence>
<dbReference type="EMBL" id="QQAZ01000004">
    <property type="protein sequence ID" value="RDI51741.1"/>
    <property type="molecule type" value="Genomic_DNA"/>
</dbReference>
<feature type="compositionally biased region" description="Low complexity" evidence="7">
    <location>
        <begin position="305"/>
        <end position="314"/>
    </location>
</feature>
<evidence type="ECO:0000256" key="3">
    <source>
        <dbReference type="ARBA" id="ARBA00022692"/>
    </source>
</evidence>
<reference evidence="10 11" key="1">
    <citation type="submission" date="2018-07" db="EMBL/GenBank/DDBJ databases">
        <title>Genomic Encyclopedia of Type Strains, Phase IV (KMG-IV): sequencing the most valuable type-strain genomes for metagenomic binning, comparative biology and taxonomic classification.</title>
        <authorList>
            <person name="Goeker M."/>
        </authorList>
    </citation>
    <scope>NUCLEOTIDE SEQUENCE [LARGE SCALE GENOMIC DNA]</scope>
    <source>
        <strain evidence="10 11">DSM 44952</strain>
    </source>
</reference>
<comment type="subcellular location">
    <subcellularLocation>
        <location evidence="1">Cell membrane</location>
        <topology evidence="1">Multi-pass membrane protein</topology>
    </subcellularLocation>
</comment>
<feature type="compositionally biased region" description="Basic and acidic residues" evidence="7">
    <location>
        <begin position="285"/>
        <end position="303"/>
    </location>
</feature>
<dbReference type="RefSeq" id="WP_211339379.1">
    <property type="nucleotide sequence ID" value="NZ_QQAZ01000004.1"/>
</dbReference>
<keyword evidence="2" id="KW-1003">Cell membrane</keyword>
<dbReference type="InterPro" id="IPR049453">
    <property type="entry name" value="Memb_transporter_dom"/>
</dbReference>
<comment type="similarity">
    <text evidence="6">Belongs to the YccS/YhfK family.</text>
</comment>
<dbReference type="PANTHER" id="PTHR30509:SF9">
    <property type="entry name" value="MULTIDRUG RESISTANCE PROTEIN MDTO"/>
    <property type="match status" value="1"/>
</dbReference>
<gene>
    <name evidence="10" type="ORF">DFR68_104225</name>
</gene>
<feature type="transmembrane region" description="Helical" evidence="8">
    <location>
        <begin position="89"/>
        <end position="108"/>
    </location>
</feature>
<feature type="transmembrane region" description="Helical" evidence="8">
    <location>
        <begin position="166"/>
        <end position="186"/>
    </location>
</feature>
<dbReference type="AlphaFoldDB" id="A0A370H6L5"/>
<keyword evidence="11" id="KW-1185">Reference proteome</keyword>
<feature type="transmembrane region" description="Helical" evidence="8">
    <location>
        <begin position="143"/>
        <end position="160"/>
    </location>
</feature>
<evidence type="ECO:0000313" key="11">
    <source>
        <dbReference type="Proteomes" id="UP000255355"/>
    </source>
</evidence>